<dbReference type="EMBL" id="JAHXZJ010001864">
    <property type="protein sequence ID" value="KAH0549970.1"/>
    <property type="molecule type" value="Genomic_DNA"/>
</dbReference>
<gene>
    <name evidence="1" type="ORF">KQX54_016382</name>
</gene>
<comment type="caution">
    <text evidence="1">The sequence shown here is derived from an EMBL/GenBank/DDBJ whole genome shotgun (WGS) entry which is preliminary data.</text>
</comment>
<sequence>MTSQIKGFRCKEVEKLSDVWLKELTTSVSIKLYDTKSGIGRDNPVKTEKGPLTTFQPEIRGQLYTEHGNPIWLNFSRLLPLNTLLNHLDHSIIRRTQ</sequence>
<evidence type="ECO:0000313" key="1">
    <source>
        <dbReference type="EMBL" id="KAH0549970.1"/>
    </source>
</evidence>
<dbReference type="Proteomes" id="UP000826195">
    <property type="component" value="Unassembled WGS sequence"/>
</dbReference>
<keyword evidence="2" id="KW-1185">Reference proteome</keyword>
<reference evidence="1 2" key="1">
    <citation type="journal article" date="2021" name="J. Hered.">
        <title>A chromosome-level genome assembly of the parasitoid wasp, Cotesia glomerata (Hymenoptera: Braconidae).</title>
        <authorList>
            <person name="Pinto B.J."/>
            <person name="Weis J.J."/>
            <person name="Gamble T."/>
            <person name="Ode P.J."/>
            <person name="Paul R."/>
            <person name="Zaspel J.M."/>
        </authorList>
    </citation>
    <scope>NUCLEOTIDE SEQUENCE [LARGE SCALE GENOMIC DNA]</scope>
    <source>
        <strain evidence="1">CgM1</strain>
    </source>
</reference>
<dbReference type="AlphaFoldDB" id="A0AAV7ICE2"/>
<name>A0AAV7ICE2_COTGL</name>
<organism evidence="1 2">
    <name type="scientific">Cotesia glomerata</name>
    <name type="common">Lepidopteran parasitic wasp</name>
    <name type="synonym">Apanteles glomeratus</name>
    <dbReference type="NCBI Taxonomy" id="32391"/>
    <lineage>
        <taxon>Eukaryota</taxon>
        <taxon>Metazoa</taxon>
        <taxon>Ecdysozoa</taxon>
        <taxon>Arthropoda</taxon>
        <taxon>Hexapoda</taxon>
        <taxon>Insecta</taxon>
        <taxon>Pterygota</taxon>
        <taxon>Neoptera</taxon>
        <taxon>Endopterygota</taxon>
        <taxon>Hymenoptera</taxon>
        <taxon>Apocrita</taxon>
        <taxon>Ichneumonoidea</taxon>
        <taxon>Braconidae</taxon>
        <taxon>Microgastrinae</taxon>
        <taxon>Cotesia</taxon>
    </lineage>
</organism>
<evidence type="ECO:0000313" key="2">
    <source>
        <dbReference type="Proteomes" id="UP000826195"/>
    </source>
</evidence>
<protein>
    <submittedName>
        <fullName evidence="1">Uncharacterized protein</fullName>
    </submittedName>
</protein>
<proteinExistence type="predicted"/>
<accession>A0AAV7ICE2</accession>